<dbReference type="EMBL" id="CP001804">
    <property type="protein sequence ID" value="ACY16604.1"/>
    <property type="molecule type" value="Genomic_DNA"/>
</dbReference>
<evidence type="ECO:0000313" key="4">
    <source>
        <dbReference type="Proteomes" id="UP000001880"/>
    </source>
</evidence>
<protein>
    <recommendedName>
        <fullName evidence="2">DUF4440 domain-containing protein</fullName>
    </recommendedName>
</protein>
<dbReference type="KEGG" id="hoh:Hoch_4106"/>
<sequence length="493" mass="54136">MSERCQKHLGPARPGPAHARGNAVRRHAIPALLVLATALAGCDKKTPPRPAPAAEDAAAPSAQRRTEPVTQAEVEALLERWLGAQNRGDFDAYRATYAERFKGIKRADDRTVYFDRKGWLADRARMFQEPMEVELSERDFQLFPGTALVQFVQRFHAPGFEDLGPKQLIVQRMRGGELRIVREEMLASSIVSDLDAPDLSALRLVTWIDEQPYLILGRLDARAQRTPRLSTRLNPYRVIAELDSQGAAPAVRAYHDKSVRSGACLATLSEFAALTEVVAPDSLHQRWQGEGDAPALADAAVAEAVAAMGKPVIVARLERQRPECALEAIASLEPEVAITAAEPVTDPALRQRALDAFRQLPGYLQRQTRYQAQTAEPHPGYWDAWRSETGSPQVAAFRHPRSGDTSIFVHARSAVCSEQSIALAAVFRMTRGGEELAVLADEAPTPGAVEAAFAVGKDLVFLTLSPFRDTQYITRDDGTPVVESSYAFYKPPC</sequence>
<reference evidence="3 4" key="1">
    <citation type="journal article" date="2010" name="Stand. Genomic Sci.">
        <title>Complete genome sequence of Haliangium ochraceum type strain (SMP-2).</title>
        <authorList>
            <consortium name="US DOE Joint Genome Institute (JGI-PGF)"/>
            <person name="Ivanova N."/>
            <person name="Daum C."/>
            <person name="Lang E."/>
            <person name="Abt B."/>
            <person name="Kopitz M."/>
            <person name="Saunders E."/>
            <person name="Lapidus A."/>
            <person name="Lucas S."/>
            <person name="Glavina Del Rio T."/>
            <person name="Nolan M."/>
            <person name="Tice H."/>
            <person name="Copeland A."/>
            <person name="Cheng J.F."/>
            <person name="Chen F."/>
            <person name="Bruce D."/>
            <person name="Goodwin L."/>
            <person name="Pitluck S."/>
            <person name="Mavromatis K."/>
            <person name="Pati A."/>
            <person name="Mikhailova N."/>
            <person name="Chen A."/>
            <person name="Palaniappan K."/>
            <person name="Land M."/>
            <person name="Hauser L."/>
            <person name="Chang Y.J."/>
            <person name="Jeffries C.D."/>
            <person name="Detter J.C."/>
            <person name="Brettin T."/>
            <person name="Rohde M."/>
            <person name="Goker M."/>
            <person name="Bristow J."/>
            <person name="Markowitz V."/>
            <person name="Eisen J.A."/>
            <person name="Hugenholtz P."/>
            <person name="Kyrpides N.C."/>
            <person name="Klenk H.P."/>
        </authorList>
    </citation>
    <scope>NUCLEOTIDE SEQUENCE [LARGE SCALE GENOMIC DNA]</scope>
    <source>
        <strain evidence="4">DSM 14365 / CIP 107738 / JCM 11303 / AJ 13395 / SMP-2</strain>
    </source>
</reference>
<dbReference type="InterPro" id="IPR032710">
    <property type="entry name" value="NTF2-like_dom_sf"/>
</dbReference>
<name>D0LJN0_HALO1</name>
<feature type="domain" description="DUF4440" evidence="2">
    <location>
        <begin position="74"/>
        <end position="160"/>
    </location>
</feature>
<dbReference type="STRING" id="502025.Hoch_4106"/>
<dbReference type="Proteomes" id="UP000001880">
    <property type="component" value="Chromosome"/>
</dbReference>
<dbReference type="Gene3D" id="3.10.450.50">
    <property type="match status" value="1"/>
</dbReference>
<keyword evidence="4" id="KW-1185">Reference proteome</keyword>
<dbReference type="InterPro" id="IPR027843">
    <property type="entry name" value="DUF4440"/>
</dbReference>
<evidence type="ECO:0000256" key="1">
    <source>
        <dbReference type="SAM" id="MobiDB-lite"/>
    </source>
</evidence>
<dbReference type="HOGENOM" id="CLU_552943_0_0_7"/>
<feature type="compositionally biased region" description="Low complexity" evidence="1">
    <location>
        <begin position="52"/>
        <end position="62"/>
    </location>
</feature>
<gene>
    <name evidence="3" type="ordered locus">Hoch_4106</name>
</gene>
<dbReference type="eggNOG" id="COG4319">
    <property type="taxonomic scope" value="Bacteria"/>
</dbReference>
<proteinExistence type="predicted"/>
<accession>D0LJN0</accession>
<feature type="region of interest" description="Disordered" evidence="1">
    <location>
        <begin position="1"/>
        <end position="20"/>
    </location>
</feature>
<dbReference type="SUPFAM" id="SSF54427">
    <property type="entry name" value="NTF2-like"/>
    <property type="match status" value="1"/>
</dbReference>
<evidence type="ECO:0000259" key="2">
    <source>
        <dbReference type="Pfam" id="PF14534"/>
    </source>
</evidence>
<evidence type="ECO:0000313" key="3">
    <source>
        <dbReference type="EMBL" id="ACY16604.1"/>
    </source>
</evidence>
<dbReference type="AlphaFoldDB" id="D0LJN0"/>
<organism evidence="3 4">
    <name type="scientific">Haliangium ochraceum (strain DSM 14365 / JCM 11303 / SMP-2)</name>
    <dbReference type="NCBI Taxonomy" id="502025"/>
    <lineage>
        <taxon>Bacteria</taxon>
        <taxon>Pseudomonadati</taxon>
        <taxon>Myxococcota</taxon>
        <taxon>Polyangia</taxon>
        <taxon>Haliangiales</taxon>
        <taxon>Kofleriaceae</taxon>
        <taxon>Haliangium</taxon>
    </lineage>
</organism>
<feature type="region of interest" description="Disordered" evidence="1">
    <location>
        <begin position="44"/>
        <end position="70"/>
    </location>
</feature>
<dbReference type="Pfam" id="PF14534">
    <property type="entry name" value="DUF4440"/>
    <property type="match status" value="1"/>
</dbReference>